<dbReference type="OrthoDB" id="9801263at2"/>
<name>C6PSY3_9CLOT</name>
<dbReference type="eggNOG" id="COG4804">
    <property type="taxonomic scope" value="Bacteria"/>
</dbReference>
<comment type="caution">
    <text evidence="2">The sequence shown here is derived from an EMBL/GenBank/DDBJ whole genome shotgun (WGS) entry which is preliminary data.</text>
</comment>
<proteinExistence type="predicted"/>
<feature type="domain" description="YhcG N-terminal" evidence="1">
    <location>
        <begin position="1"/>
        <end position="66"/>
    </location>
</feature>
<evidence type="ECO:0000259" key="1">
    <source>
        <dbReference type="Pfam" id="PF17761"/>
    </source>
</evidence>
<dbReference type="InterPro" id="IPR041527">
    <property type="entry name" value="YhcG_N"/>
</dbReference>
<organism evidence="2 3">
    <name type="scientific">Clostridium carboxidivorans P7</name>
    <dbReference type="NCBI Taxonomy" id="536227"/>
    <lineage>
        <taxon>Bacteria</taxon>
        <taxon>Bacillati</taxon>
        <taxon>Bacillota</taxon>
        <taxon>Clostridia</taxon>
        <taxon>Eubacteriales</taxon>
        <taxon>Clostridiaceae</taxon>
        <taxon>Clostridium</taxon>
    </lineage>
</organism>
<accession>C6PSY3</accession>
<dbReference type="RefSeq" id="WP_007060785.1">
    <property type="nucleotide sequence ID" value="NZ_CP011803.1"/>
</dbReference>
<protein>
    <recommendedName>
        <fullName evidence="1">YhcG N-terminal domain-containing protein</fullName>
    </recommendedName>
</protein>
<dbReference type="Proteomes" id="UP000004198">
    <property type="component" value="Unassembled WGS sequence"/>
</dbReference>
<gene>
    <name evidence="2" type="ORF">CcarbDRAFT_1900</name>
</gene>
<dbReference type="PANTHER" id="PTHR30547">
    <property type="entry name" value="UNCHARACTERIZED PROTEIN YHCG-RELATED"/>
    <property type="match status" value="1"/>
</dbReference>
<dbReference type="InterPro" id="IPR053148">
    <property type="entry name" value="PD-DEXK-like_domain"/>
</dbReference>
<dbReference type="Pfam" id="PF17761">
    <property type="entry name" value="DUF1016_N"/>
    <property type="match status" value="1"/>
</dbReference>
<dbReference type="PANTHER" id="PTHR30547:SF5">
    <property type="entry name" value="NUCLEASE YHCG-RELATED"/>
    <property type="match status" value="1"/>
</dbReference>
<dbReference type="EMBL" id="ACVI01000026">
    <property type="protein sequence ID" value="EET87618.1"/>
    <property type="molecule type" value="Genomic_DNA"/>
</dbReference>
<evidence type="ECO:0000313" key="2">
    <source>
        <dbReference type="EMBL" id="EET87618.1"/>
    </source>
</evidence>
<dbReference type="AlphaFoldDB" id="C6PSY3"/>
<evidence type="ECO:0000313" key="3">
    <source>
        <dbReference type="Proteomes" id="UP000004198"/>
    </source>
</evidence>
<sequence>MLKLYETIGDFEILQTLSAKLTWSHLLKLIAINDILKREFYITMCTNERWSVRTLNERINSMLYERTAISKKPEETIINDLNQLSENNKMSINLFFRDPYVLDFLDLKDTYSEKDLEEIELLELGSSGIHVEYMTQLPPKEVLQGKLHAAIENAREKFEDKQIE</sequence>
<reference evidence="2 3" key="1">
    <citation type="submission" date="2009-06" db="EMBL/GenBank/DDBJ databases">
        <title>The draft genome of Clostridium carboxidivorans P7.</title>
        <authorList>
            <consortium name="US DOE Joint Genome Institute (JGI-PGF)"/>
            <person name="Lucas S."/>
            <person name="Copeland A."/>
            <person name="Lapidus A."/>
            <person name="Glavina del Rio T."/>
            <person name="Tice H."/>
            <person name="Bruce D."/>
            <person name="Goodwin L."/>
            <person name="Pitluck S."/>
            <person name="Larimer F."/>
            <person name="Land M.L."/>
            <person name="Hauser L."/>
            <person name="Hemme C.L."/>
        </authorList>
    </citation>
    <scope>NUCLEOTIDE SEQUENCE [LARGE SCALE GENOMIC DNA]</scope>
    <source>
        <strain evidence="2 3">P7</strain>
    </source>
</reference>
<keyword evidence="3" id="KW-1185">Reference proteome</keyword>